<name>A0A8S3KMN7_9BILA</name>
<organism evidence="1 2">
    <name type="scientific">Rotaria magnacalcarata</name>
    <dbReference type="NCBI Taxonomy" id="392030"/>
    <lineage>
        <taxon>Eukaryota</taxon>
        <taxon>Metazoa</taxon>
        <taxon>Spiralia</taxon>
        <taxon>Gnathifera</taxon>
        <taxon>Rotifera</taxon>
        <taxon>Eurotatoria</taxon>
        <taxon>Bdelloidea</taxon>
        <taxon>Philodinida</taxon>
        <taxon>Philodinidae</taxon>
        <taxon>Rotaria</taxon>
    </lineage>
</organism>
<evidence type="ECO:0008006" key="3">
    <source>
        <dbReference type="Google" id="ProtNLM"/>
    </source>
</evidence>
<dbReference type="AlphaFoldDB" id="A0A8S3KMN7"/>
<accession>A0A8S3KMN7</accession>
<dbReference type="Proteomes" id="UP000676336">
    <property type="component" value="Unassembled WGS sequence"/>
</dbReference>
<reference evidence="1" key="1">
    <citation type="submission" date="2021-02" db="EMBL/GenBank/DDBJ databases">
        <authorList>
            <person name="Nowell W R."/>
        </authorList>
    </citation>
    <scope>NUCLEOTIDE SEQUENCE</scope>
</reference>
<comment type="caution">
    <text evidence="1">The sequence shown here is derived from an EMBL/GenBank/DDBJ whole genome shotgun (WGS) entry which is preliminary data.</text>
</comment>
<dbReference type="EMBL" id="CAJOBI010369282">
    <property type="protein sequence ID" value="CAF5229283.1"/>
    <property type="molecule type" value="Genomic_DNA"/>
</dbReference>
<evidence type="ECO:0000313" key="1">
    <source>
        <dbReference type="EMBL" id="CAF5229283.1"/>
    </source>
</evidence>
<feature type="non-terminal residue" evidence="1">
    <location>
        <position position="96"/>
    </location>
</feature>
<protein>
    <recommendedName>
        <fullName evidence="3">SWIM-type domain-containing protein</fullName>
    </recommendedName>
</protein>
<sequence>MEFLVELCSEHDDLVRARFQSRHSNNKKHIATVQFDNHKQQLIDAWYCTCSAGPREVGMCSQMTALLWHLGVNKAVISTDNHPLSASRLIKAIDDS</sequence>
<evidence type="ECO:0000313" key="2">
    <source>
        <dbReference type="Proteomes" id="UP000676336"/>
    </source>
</evidence>
<proteinExistence type="predicted"/>
<gene>
    <name evidence="1" type="ORF">SMN809_LOCUS86203</name>
</gene>